<keyword evidence="6" id="KW-0862">Zinc</keyword>
<feature type="compositionally biased region" description="Basic and acidic residues" evidence="11">
    <location>
        <begin position="263"/>
        <end position="274"/>
    </location>
</feature>
<evidence type="ECO:0000256" key="6">
    <source>
        <dbReference type="ARBA" id="ARBA00022833"/>
    </source>
</evidence>
<evidence type="ECO:0000256" key="5">
    <source>
        <dbReference type="ARBA" id="ARBA00022771"/>
    </source>
</evidence>
<dbReference type="FunFam" id="3.30.160.60:FF:001437">
    <property type="entry name" value="Zinc finger protein 594"/>
    <property type="match status" value="1"/>
</dbReference>
<dbReference type="PANTHER" id="PTHR24379:SF127">
    <property type="entry name" value="BLOODY FINGERS-RELATED"/>
    <property type="match status" value="1"/>
</dbReference>
<dbReference type="SUPFAM" id="SSF109640">
    <property type="entry name" value="KRAB domain (Kruppel-associated box)"/>
    <property type="match status" value="1"/>
</dbReference>
<dbReference type="SMART" id="SM00349">
    <property type="entry name" value="KRAB"/>
    <property type="match status" value="1"/>
</dbReference>
<dbReference type="Gene3D" id="6.10.140.140">
    <property type="match status" value="1"/>
</dbReference>
<feature type="domain" description="C2H2-type" evidence="13">
    <location>
        <begin position="363"/>
        <end position="390"/>
    </location>
</feature>
<sequence length="558" mass="62647">MVWGGLALGGLVLGRGCCVPSQLPCRFSSPCRLQFNFCLPAATILACRRAANGLSTAISGRGSRQERARDVNAETVKCLQQRLCAGAREAAGTGVSHLCELLPWAVAVPSKEPLCLQEPVSFAEVAVYFSREEWALLDPAQRALYRDVMLETYQCVASMGPLPAPKPVVISLLEGGDDPWIPDVRSPEAVPGDLSPAGAEVTNLKKGLQKSGVAKRQSSHVSVGRIRKDVQRCLEKAQHSKKPLGNRPGKKLRKPLDFSRGQKQTEDPRSKEACQKKLNPRVLRRKSFKRYASLVNHQRVHSGKSQYKCSDCGRSFRWRSKLTQHQRIHTGERPFKCSECGKSFKRTFQLTVHQRIHTGERPFECSECGKSFKSRSELKLHQRIHTGENPFKCSECGKSFKSSSNLRVHQRIHTGERPYECPECGWSFKRSSQLAFHQRIHTGERPFKCSECGKSFKRSYHLTYHQRVHTGERPFKCPECGKSFKNSSNLGIHQRIHTGVKPFKCSECGKSFKSISELKQHQGVHTGERSFKCSECGKSFRSRSNLNSHARVHEGGRP</sequence>
<evidence type="ECO:0000256" key="7">
    <source>
        <dbReference type="ARBA" id="ARBA00023125"/>
    </source>
</evidence>
<dbReference type="FunFam" id="3.30.160.60:FF:000358">
    <property type="entry name" value="zinc finger protein 24"/>
    <property type="match status" value="2"/>
</dbReference>
<dbReference type="Proteomes" id="UP000001645">
    <property type="component" value="Unplaced"/>
</dbReference>
<dbReference type="PROSITE" id="PS50157">
    <property type="entry name" value="ZINC_FINGER_C2H2_2"/>
    <property type="match status" value="9"/>
</dbReference>
<keyword evidence="5 10" id="KW-0863">Zinc-finger</keyword>
<protein>
    <submittedName>
        <fullName evidence="15">Uncharacterized protein</fullName>
    </submittedName>
</protein>
<reference evidence="15" key="1">
    <citation type="journal article" date="2010" name="PLoS Biol.">
        <title>Multi-platform next-generation sequencing of the domestic turkey (Meleagris gallopavo): genome assembly and analysis.</title>
        <authorList>
            <person name="Dalloul R.A."/>
            <person name="Long J.A."/>
            <person name="Zimin A.V."/>
            <person name="Aslam L."/>
            <person name="Beal K."/>
            <person name="Blomberg L.A."/>
            <person name="Bouffard P."/>
            <person name="Burt D.W."/>
            <person name="Crasta O."/>
            <person name="Crooijmans R.P."/>
            <person name="Cooper K."/>
            <person name="Coulombe R.A."/>
            <person name="De S."/>
            <person name="Delany M.E."/>
            <person name="Dodgson J.B."/>
            <person name="Dong J.J."/>
            <person name="Evans C."/>
            <person name="Frederickson K.M."/>
            <person name="Flicek P."/>
            <person name="Florea L."/>
            <person name="Folkerts O."/>
            <person name="Groenen M.A."/>
            <person name="Harkins T.T."/>
            <person name="Herrero J."/>
            <person name="Hoffmann S."/>
            <person name="Megens H.J."/>
            <person name="Jiang A."/>
            <person name="de Jong P."/>
            <person name="Kaiser P."/>
            <person name="Kim H."/>
            <person name="Kim K.W."/>
            <person name="Kim S."/>
            <person name="Langenberger D."/>
            <person name="Lee M.K."/>
            <person name="Lee T."/>
            <person name="Mane S."/>
            <person name="Marcais G."/>
            <person name="Marz M."/>
            <person name="McElroy A.P."/>
            <person name="Modise T."/>
            <person name="Nefedov M."/>
            <person name="Notredame C."/>
            <person name="Paton I.R."/>
            <person name="Payne W.S."/>
            <person name="Pertea G."/>
            <person name="Prickett D."/>
            <person name="Puiu D."/>
            <person name="Qioa D."/>
            <person name="Raineri E."/>
            <person name="Ruffier M."/>
            <person name="Salzberg S.L."/>
            <person name="Schatz M.C."/>
            <person name="Scheuring C."/>
            <person name="Schmidt C.J."/>
            <person name="Schroeder S."/>
            <person name="Searle S.M."/>
            <person name="Smith E.J."/>
            <person name="Smith J."/>
            <person name="Sonstegard T.S."/>
            <person name="Stadler P.F."/>
            <person name="Tafer H."/>
            <person name="Tu Z.J."/>
            <person name="Van Tassell C.P."/>
            <person name="Vilella A.J."/>
            <person name="Williams K.P."/>
            <person name="Yorke J.A."/>
            <person name="Zhang L."/>
            <person name="Zhang H.B."/>
            <person name="Zhang X."/>
            <person name="Zhang Y."/>
            <person name="Reed K.M."/>
        </authorList>
    </citation>
    <scope>NUCLEOTIDE SEQUENCE [LARGE SCALE GENOMIC DNA]</scope>
</reference>
<evidence type="ECO:0000256" key="10">
    <source>
        <dbReference type="PROSITE-ProRule" id="PRU00042"/>
    </source>
</evidence>
<feature type="domain" description="C2H2-type" evidence="13">
    <location>
        <begin position="475"/>
        <end position="502"/>
    </location>
</feature>
<feature type="domain" description="C2H2-type" evidence="13">
    <location>
        <begin position="447"/>
        <end position="474"/>
    </location>
</feature>
<dbReference type="FunFam" id="3.30.160.60:FF:002343">
    <property type="entry name" value="Zinc finger protein 33A"/>
    <property type="match status" value="3"/>
</dbReference>
<evidence type="ECO:0000259" key="14">
    <source>
        <dbReference type="PROSITE" id="PS50805"/>
    </source>
</evidence>
<keyword evidence="8" id="KW-0804">Transcription</keyword>
<dbReference type="PROSITE" id="PS00028">
    <property type="entry name" value="ZINC_FINGER_C2H2_1"/>
    <property type="match status" value="9"/>
</dbReference>
<evidence type="ECO:0000256" key="12">
    <source>
        <dbReference type="SAM" id="SignalP"/>
    </source>
</evidence>
<dbReference type="CDD" id="cd07765">
    <property type="entry name" value="KRAB_A-box"/>
    <property type="match status" value="1"/>
</dbReference>
<gene>
    <name evidence="15" type="primary">LOC100544425</name>
</gene>
<dbReference type="GO" id="GO:0000981">
    <property type="term" value="F:DNA-binding transcription factor activity, RNA polymerase II-specific"/>
    <property type="evidence" value="ECO:0007669"/>
    <property type="project" value="TreeGrafter"/>
</dbReference>
<comment type="subcellular location">
    <subcellularLocation>
        <location evidence="1">Nucleus</location>
    </subcellularLocation>
</comment>
<evidence type="ECO:0000256" key="1">
    <source>
        <dbReference type="ARBA" id="ARBA00004123"/>
    </source>
</evidence>
<feature type="domain" description="C2H2-type" evidence="13">
    <location>
        <begin position="503"/>
        <end position="530"/>
    </location>
</feature>
<dbReference type="GeneTree" id="ENSGT01150000286944"/>
<feature type="domain" description="C2H2-type" evidence="13">
    <location>
        <begin position="307"/>
        <end position="334"/>
    </location>
</feature>
<dbReference type="Gene3D" id="3.30.160.60">
    <property type="entry name" value="Classic Zinc Finger"/>
    <property type="match status" value="9"/>
</dbReference>
<dbReference type="AlphaFoldDB" id="A0A803YGP2"/>
<comment type="similarity">
    <text evidence="2">Belongs to the krueppel C2H2-type zinc-finger protein family.</text>
</comment>
<feature type="domain" description="KRAB" evidence="14">
    <location>
        <begin position="120"/>
        <end position="192"/>
    </location>
</feature>
<evidence type="ECO:0000256" key="11">
    <source>
        <dbReference type="SAM" id="MobiDB-lite"/>
    </source>
</evidence>
<reference evidence="15" key="3">
    <citation type="submission" date="2025-09" db="UniProtKB">
        <authorList>
            <consortium name="Ensembl"/>
        </authorList>
    </citation>
    <scope>IDENTIFICATION</scope>
</reference>
<keyword evidence="3" id="KW-0479">Metal-binding</keyword>
<keyword evidence="16" id="KW-1185">Reference proteome</keyword>
<feature type="region of interest" description="Disordered" evidence="11">
    <location>
        <begin position="539"/>
        <end position="558"/>
    </location>
</feature>
<keyword evidence="7" id="KW-0238">DNA-binding</keyword>
<dbReference type="SUPFAM" id="SSF57667">
    <property type="entry name" value="beta-beta-alpha zinc fingers"/>
    <property type="match status" value="5"/>
</dbReference>
<dbReference type="GO" id="GO:0008270">
    <property type="term" value="F:zinc ion binding"/>
    <property type="evidence" value="ECO:0007669"/>
    <property type="project" value="UniProtKB-KW"/>
</dbReference>
<proteinExistence type="inferred from homology"/>
<dbReference type="FunFam" id="3.30.160.60:FF:000016">
    <property type="entry name" value="zinc finger protein 37 homolog"/>
    <property type="match status" value="2"/>
</dbReference>
<dbReference type="InterPro" id="IPR036236">
    <property type="entry name" value="Znf_C2H2_sf"/>
</dbReference>
<accession>A0A803YGP2</accession>
<evidence type="ECO:0000313" key="15">
    <source>
        <dbReference type="Ensembl" id="ENSMGAP00000030939.1"/>
    </source>
</evidence>
<dbReference type="InterPro" id="IPR036051">
    <property type="entry name" value="KRAB_dom_sf"/>
</dbReference>
<evidence type="ECO:0000259" key="13">
    <source>
        <dbReference type="PROSITE" id="PS50157"/>
    </source>
</evidence>
<keyword evidence="9" id="KW-0539">Nucleus</keyword>
<name>A0A803YGP2_MELGA</name>
<feature type="domain" description="C2H2-type" evidence="13">
    <location>
        <begin position="391"/>
        <end position="418"/>
    </location>
</feature>
<dbReference type="InterPro" id="IPR013087">
    <property type="entry name" value="Znf_C2H2_type"/>
</dbReference>
<organism evidence="15 16">
    <name type="scientific">Meleagris gallopavo</name>
    <name type="common">Wild turkey</name>
    <dbReference type="NCBI Taxonomy" id="9103"/>
    <lineage>
        <taxon>Eukaryota</taxon>
        <taxon>Metazoa</taxon>
        <taxon>Chordata</taxon>
        <taxon>Craniata</taxon>
        <taxon>Vertebrata</taxon>
        <taxon>Euteleostomi</taxon>
        <taxon>Archelosauria</taxon>
        <taxon>Archosauria</taxon>
        <taxon>Dinosauria</taxon>
        <taxon>Saurischia</taxon>
        <taxon>Theropoda</taxon>
        <taxon>Coelurosauria</taxon>
        <taxon>Aves</taxon>
        <taxon>Neognathae</taxon>
        <taxon>Galloanserae</taxon>
        <taxon>Galliformes</taxon>
        <taxon>Phasianidae</taxon>
        <taxon>Meleagridinae</taxon>
        <taxon>Meleagris</taxon>
    </lineage>
</organism>
<keyword evidence="12" id="KW-0732">Signal</keyword>
<dbReference type="Pfam" id="PF00096">
    <property type="entry name" value="zf-C2H2"/>
    <property type="match status" value="9"/>
</dbReference>
<keyword evidence="4" id="KW-0677">Repeat</keyword>
<feature type="domain" description="C2H2-type" evidence="13">
    <location>
        <begin position="335"/>
        <end position="362"/>
    </location>
</feature>
<evidence type="ECO:0000313" key="16">
    <source>
        <dbReference type="Proteomes" id="UP000001645"/>
    </source>
</evidence>
<dbReference type="Ensembl" id="ENSMGAT00000026246.1">
    <property type="protein sequence ID" value="ENSMGAP00000030939.1"/>
    <property type="gene ID" value="ENSMGAG00000018054.1"/>
</dbReference>
<feature type="signal peptide" evidence="12">
    <location>
        <begin position="1"/>
        <end position="18"/>
    </location>
</feature>
<dbReference type="PANTHER" id="PTHR24379">
    <property type="entry name" value="KRAB AND ZINC FINGER DOMAIN-CONTAINING"/>
    <property type="match status" value="1"/>
</dbReference>
<feature type="region of interest" description="Disordered" evidence="11">
    <location>
        <begin position="236"/>
        <end position="274"/>
    </location>
</feature>
<evidence type="ECO:0000256" key="3">
    <source>
        <dbReference type="ARBA" id="ARBA00022723"/>
    </source>
</evidence>
<evidence type="ECO:0000256" key="8">
    <source>
        <dbReference type="ARBA" id="ARBA00023163"/>
    </source>
</evidence>
<dbReference type="FunFam" id="3.30.160.60:FF:000295">
    <property type="entry name" value="zinc finger protein 19"/>
    <property type="match status" value="1"/>
</dbReference>
<dbReference type="GO" id="GO:0005634">
    <property type="term" value="C:nucleus"/>
    <property type="evidence" value="ECO:0007669"/>
    <property type="project" value="UniProtKB-SubCell"/>
</dbReference>
<evidence type="ECO:0000256" key="9">
    <source>
        <dbReference type="ARBA" id="ARBA00023242"/>
    </source>
</evidence>
<dbReference type="SMART" id="SM00355">
    <property type="entry name" value="ZnF_C2H2"/>
    <property type="match status" value="9"/>
</dbReference>
<feature type="domain" description="C2H2-type" evidence="13">
    <location>
        <begin position="419"/>
        <end position="446"/>
    </location>
</feature>
<dbReference type="GO" id="GO:0000977">
    <property type="term" value="F:RNA polymerase II transcription regulatory region sequence-specific DNA binding"/>
    <property type="evidence" value="ECO:0007669"/>
    <property type="project" value="TreeGrafter"/>
</dbReference>
<reference evidence="15" key="2">
    <citation type="submission" date="2025-08" db="UniProtKB">
        <authorList>
            <consortium name="Ensembl"/>
        </authorList>
    </citation>
    <scope>IDENTIFICATION</scope>
</reference>
<dbReference type="PROSITE" id="PS50805">
    <property type="entry name" value="KRAB"/>
    <property type="match status" value="1"/>
</dbReference>
<dbReference type="Pfam" id="PF01352">
    <property type="entry name" value="KRAB"/>
    <property type="match status" value="1"/>
</dbReference>
<evidence type="ECO:0000256" key="4">
    <source>
        <dbReference type="ARBA" id="ARBA00022737"/>
    </source>
</evidence>
<feature type="compositionally biased region" description="Basic residues" evidence="11">
    <location>
        <begin position="239"/>
        <end position="253"/>
    </location>
</feature>
<feature type="chain" id="PRO_5032983492" evidence="12">
    <location>
        <begin position="19"/>
        <end position="558"/>
    </location>
</feature>
<feature type="domain" description="C2H2-type" evidence="13">
    <location>
        <begin position="531"/>
        <end position="558"/>
    </location>
</feature>
<dbReference type="InterPro" id="IPR001909">
    <property type="entry name" value="KRAB"/>
</dbReference>
<evidence type="ECO:0000256" key="2">
    <source>
        <dbReference type="ARBA" id="ARBA00006991"/>
    </source>
</evidence>